<dbReference type="AlphaFoldDB" id="A0A1I4K9K1"/>
<organism evidence="1 2">
    <name type="scientific">Gracilibacillus orientalis</name>
    <dbReference type="NCBI Taxonomy" id="334253"/>
    <lineage>
        <taxon>Bacteria</taxon>
        <taxon>Bacillati</taxon>
        <taxon>Bacillota</taxon>
        <taxon>Bacilli</taxon>
        <taxon>Bacillales</taxon>
        <taxon>Bacillaceae</taxon>
        <taxon>Gracilibacillus</taxon>
    </lineage>
</organism>
<name>A0A1I4K9K1_9BACI</name>
<dbReference type="RefSeq" id="WP_091483149.1">
    <property type="nucleotide sequence ID" value="NZ_FOTR01000003.1"/>
</dbReference>
<dbReference type="Pfam" id="PF10704">
    <property type="entry name" value="DUF2508"/>
    <property type="match status" value="1"/>
</dbReference>
<proteinExistence type="predicted"/>
<sequence>MFRSKKVKKAELDQECLDKIFQLKKEWNYLDDILNRSIEPSESGQFDLAIKKAKYFYLLREAKVRRLSAIK</sequence>
<dbReference type="Proteomes" id="UP000198565">
    <property type="component" value="Unassembled WGS sequence"/>
</dbReference>
<dbReference type="STRING" id="334253.SAMN04487943_103436"/>
<reference evidence="2" key="1">
    <citation type="submission" date="2016-10" db="EMBL/GenBank/DDBJ databases">
        <authorList>
            <person name="Varghese N."/>
            <person name="Submissions S."/>
        </authorList>
    </citation>
    <scope>NUCLEOTIDE SEQUENCE [LARGE SCALE GENOMIC DNA]</scope>
    <source>
        <strain evidence="2">CGMCC 1.4250</strain>
    </source>
</reference>
<dbReference type="OrthoDB" id="2166610at2"/>
<dbReference type="InterPro" id="IPR019644">
    <property type="entry name" value="DUF2508"/>
</dbReference>
<evidence type="ECO:0000313" key="1">
    <source>
        <dbReference type="EMBL" id="SFL75319.1"/>
    </source>
</evidence>
<accession>A0A1I4K9K1</accession>
<gene>
    <name evidence="1" type="ORF">SAMN04487943_103436</name>
</gene>
<keyword evidence="2" id="KW-1185">Reference proteome</keyword>
<protein>
    <submittedName>
        <fullName evidence="1">Uncharacterized protein</fullName>
    </submittedName>
</protein>
<evidence type="ECO:0000313" key="2">
    <source>
        <dbReference type="Proteomes" id="UP000198565"/>
    </source>
</evidence>
<dbReference type="EMBL" id="FOTR01000003">
    <property type="protein sequence ID" value="SFL75319.1"/>
    <property type="molecule type" value="Genomic_DNA"/>
</dbReference>